<organism evidence="1 2">
    <name type="scientific">Didymella heteroderae</name>
    <dbReference type="NCBI Taxonomy" id="1769908"/>
    <lineage>
        <taxon>Eukaryota</taxon>
        <taxon>Fungi</taxon>
        <taxon>Dikarya</taxon>
        <taxon>Ascomycota</taxon>
        <taxon>Pezizomycotina</taxon>
        <taxon>Dothideomycetes</taxon>
        <taxon>Pleosporomycetidae</taxon>
        <taxon>Pleosporales</taxon>
        <taxon>Pleosporineae</taxon>
        <taxon>Didymellaceae</taxon>
        <taxon>Didymella</taxon>
    </lineage>
</organism>
<keyword evidence="2" id="KW-1185">Reference proteome</keyword>
<gene>
    <name evidence="1" type="ORF">E8E12_008037</name>
</gene>
<evidence type="ECO:0000313" key="2">
    <source>
        <dbReference type="Proteomes" id="UP000758155"/>
    </source>
</evidence>
<reference evidence="1" key="1">
    <citation type="submission" date="2019-04" db="EMBL/GenBank/DDBJ databases">
        <title>Sequencing of skin fungus with MAO and IRED activity.</title>
        <authorList>
            <person name="Marsaioli A.J."/>
            <person name="Bonatto J.M.C."/>
            <person name="Reis Junior O."/>
        </authorList>
    </citation>
    <scope>NUCLEOTIDE SEQUENCE</scope>
    <source>
        <strain evidence="1">28M1</strain>
    </source>
</reference>
<accession>A0A9P5C262</accession>
<comment type="caution">
    <text evidence="1">The sequence shown here is derived from an EMBL/GenBank/DDBJ whole genome shotgun (WGS) entry which is preliminary data.</text>
</comment>
<name>A0A9P5C262_9PLEO</name>
<proteinExistence type="predicted"/>
<dbReference type="Proteomes" id="UP000758155">
    <property type="component" value="Unassembled WGS sequence"/>
</dbReference>
<dbReference type="OrthoDB" id="10334387at2759"/>
<protein>
    <submittedName>
        <fullName evidence="1">Uncharacterized protein</fullName>
    </submittedName>
</protein>
<dbReference type="EMBL" id="SWKV01000021">
    <property type="protein sequence ID" value="KAF3041353.1"/>
    <property type="molecule type" value="Genomic_DNA"/>
</dbReference>
<dbReference type="AlphaFoldDB" id="A0A9P5C262"/>
<sequence length="226" mass="26243">MAPENGDIVYFEVTMGEDNIRSVKVPSFCDFEAAVATYRKTKNTQKINRRGERQFGSMPVTRIGIQPNNTYMTDIALPALRTHADTKRVSFEWKALFTPIYQEMYRISVEKAAKNITSPSMLILPTKYPIVIGALFLREHQHNRTEDFFIRTEVRRRRYRHLAPPDEQPYGFASRETFLFWRSIDDQLKNLDQYRDSVRLKELIAARGLQWVGSNTGGGWVEASSR</sequence>
<evidence type="ECO:0000313" key="1">
    <source>
        <dbReference type="EMBL" id="KAF3041353.1"/>
    </source>
</evidence>